<dbReference type="EMBL" id="MWPZ01000011">
    <property type="protein sequence ID" value="TIC90685.1"/>
    <property type="molecule type" value="Genomic_DNA"/>
</dbReference>
<proteinExistence type="predicted"/>
<evidence type="ECO:0000256" key="1">
    <source>
        <dbReference type="SAM" id="MobiDB-lite"/>
    </source>
</evidence>
<protein>
    <submittedName>
        <fullName evidence="2">Uncharacterized protein</fullName>
    </submittedName>
</protein>
<accession>A0A4T0VFX4</accession>
<feature type="region of interest" description="Disordered" evidence="1">
    <location>
        <begin position="140"/>
        <end position="180"/>
    </location>
</feature>
<evidence type="ECO:0000313" key="2">
    <source>
        <dbReference type="EMBL" id="TIC90685.1"/>
    </source>
</evidence>
<sequence length="355" mass="39258">MAAPTARLATTASVLESTHPLPVYDGDRGNYRHTKPTSISETAEGMKIPTKVVWIDPITLVNEGKKYAARRRVTKTVDEEKIVEGSSTLERRTEQCSVTCLDAHVVRPVMEIFSAGFGVRDKKWKVQHTWEYQLNLPDIPKAQEPKTSGKSDNRQTSSKKRRLSQAGEPSANASSTEHEPKYVTVRPDLIVVRTAKSERLNLGKSRLGAASRCISVLEMKREGVISSRVENMMKVAMERRDTLHSNPRRNRGTITNPLEREAFDLGSTNLLKQLIQYNLACRVPSGAASDYDSMVFVNFPDMKTGAKVGIKELWDAGVGETMEISILGPERSADVRAAWLGFLALGSKALSESTG</sequence>
<organism evidence="2 3">
    <name type="scientific">Colletotrichum higginsianum</name>
    <dbReference type="NCBI Taxonomy" id="80884"/>
    <lineage>
        <taxon>Eukaryota</taxon>
        <taxon>Fungi</taxon>
        <taxon>Dikarya</taxon>
        <taxon>Ascomycota</taxon>
        <taxon>Pezizomycotina</taxon>
        <taxon>Sordariomycetes</taxon>
        <taxon>Hypocreomycetidae</taxon>
        <taxon>Glomerellales</taxon>
        <taxon>Glomerellaceae</taxon>
        <taxon>Colletotrichum</taxon>
        <taxon>Colletotrichum destructivum species complex</taxon>
    </lineage>
</organism>
<feature type="compositionally biased region" description="Basic and acidic residues" evidence="1">
    <location>
        <begin position="141"/>
        <end position="153"/>
    </location>
</feature>
<reference evidence="2 3" key="1">
    <citation type="journal article" date="2019" name="Genome Biol. Evol.">
        <title>Genomic Plasticity Mediated by Transposable Elements in the Plant Pathogenic Fungus Colletotrichum higginsianum.</title>
        <authorList>
            <person name="Tsushima A."/>
            <person name="Gan P."/>
            <person name="Kumakura N."/>
            <person name="Narusaka M."/>
            <person name="Takano Y."/>
            <person name="Narusaka Y."/>
            <person name="Shirasu K."/>
        </authorList>
    </citation>
    <scope>NUCLEOTIDE SEQUENCE [LARGE SCALE GENOMIC DNA]</scope>
    <source>
        <strain evidence="2 3">MAFF305635-RFP</strain>
    </source>
</reference>
<dbReference type="OrthoDB" id="4818506at2759"/>
<evidence type="ECO:0000313" key="3">
    <source>
        <dbReference type="Proteomes" id="UP000305883"/>
    </source>
</evidence>
<comment type="caution">
    <text evidence="2">The sequence shown here is derived from an EMBL/GenBank/DDBJ whole genome shotgun (WGS) entry which is preliminary data.</text>
</comment>
<dbReference type="Proteomes" id="UP000305883">
    <property type="component" value="Unassembled WGS sequence"/>
</dbReference>
<dbReference type="AlphaFoldDB" id="A0A4T0VFX4"/>
<name>A0A4T0VFX4_9PEZI</name>
<gene>
    <name evidence="2" type="ORF">CH35J_011788</name>
</gene>